<gene>
    <name evidence="1" type="ORF">PABY_12540</name>
</gene>
<name>A0ABM8IZN3_9CREN</name>
<organism evidence="1 2">
    <name type="scientific">Pyrodictium abyssi</name>
    <dbReference type="NCBI Taxonomy" id="54256"/>
    <lineage>
        <taxon>Archaea</taxon>
        <taxon>Thermoproteota</taxon>
        <taxon>Thermoprotei</taxon>
        <taxon>Desulfurococcales</taxon>
        <taxon>Pyrodictiaceae</taxon>
        <taxon>Pyrodictium</taxon>
    </lineage>
</organism>
<evidence type="ECO:0000313" key="1">
    <source>
        <dbReference type="EMBL" id="BES81687.1"/>
    </source>
</evidence>
<dbReference type="Proteomes" id="UP001341135">
    <property type="component" value="Chromosome"/>
</dbReference>
<evidence type="ECO:0000313" key="2">
    <source>
        <dbReference type="Proteomes" id="UP001341135"/>
    </source>
</evidence>
<protein>
    <submittedName>
        <fullName evidence="1">Uncharacterized protein</fullName>
    </submittedName>
</protein>
<reference evidence="1 2" key="1">
    <citation type="submission" date="2023-09" db="EMBL/GenBank/DDBJ databases">
        <title>Pyrofollis japonicus gen. nov. sp. nov., a novel member of the family Pyrodictiaceae isolated from the Iheya North hydrothermal field.</title>
        <authorList>
            <person name="Miyazaki U."/>
            <person name="Sanari M."/>
            <person name="Tame A."/>
            <person name="Kitajima M."/>
            <person name="Okamoto A."/>
            <person name="Sawayama S."/>
            <person name="Miyazaki J."/>
            <person name="Takai K."/>
            <person name="Nakagawa S."/>
        </authorList>
    </citation>
    <scope>NUCLEOTIDE SEQUENCE [LARGE SCALE GENOMIC DNA]</scope>
    <source>
        <strain evidence="1 2">AV2</strain>
    </source>
</reference>
<keyword evidence="2" id="KW-1185">Reference proteome</keyword>
<dbReference type="GeneID" id="89289272"/>
<sequence>MEPRRAAAAVLAVSAAVLALLAAVYRYTGFVEEWAVELPGYTVLCGVLGDRVYALRLPEPSGSAVLEARSTSDGSLQASLQLPRGLRVVDCGVLEDHHVVAVFASNWTATPPYIQLLLVDPAGMAIEDALRLPPPGWKGFGYSGFGGLEMDATYCSNTSYQAWLYVFPGSIAYTVNASLSEPDVLRIQMRVEDIVSRETLLELEGEAKLPPGAGIRCSSPQVEYMEDDRLVLYLPIGTRDTPWLLLDVDLADRRVAAEPRRMLVAVIRMEKPEEVAALQEALGTDNPISIRAKTSRGGYTYVVATIMETGVMYHNPYGFATFLTALDSQGRIAQVKVVPGRVCWRAVAAEDNTTMIVGLEHSLRAYRLEEPDRLPPRLYIVLSMLDAHMPLEPVPAAPAAAAAALALRGGRQRSRDRDTQRQGG</sequence>
<proteinExistence type="predicted"/>
<dbReference type="EMBL" id="AP028907">
    <property type="protein sequence ID" value="BES81687.1"/>
    <property type="molecule type" value="Genomic_DNA"/>
</dbReference>
<dbReference type="RefSeq" id="WP_338248313.1">
    <property type="nucleotide sequence ID" value="NZ_AP028907.1"/>
</dbReference>
<accession>A0ABM8IZN3</accession>